<dbReference type="RefSeq" id="WP_379192065.1">
    <property type="nucleotide sequence ID" value="NZ_JBHSOW010000125.1"/>
</dbReference>
<reference evidence="2" key="1">
    <citation type="journal article" date="2019" name="Int. J. Syst. Evol. Microbiol.">
        <title>The Global Catalogue of Microorganisms (GCM) 10K type strain sequencing project: providing services to taxonomists for standard genome sequencing and annotation.</title>
        <authorList>
            <consortium name="The Broad Institute Genomics Platform"/>
            <consortium name="The Broad Institute Genome Sequencing Center for Infectious Disease"/>
            <person name="Wu L."/>
            <person name="Ma J."/>
        </authorList>
    </citation>
    <scope>NUCLEOTIDE SEQUENCE [LARGE SCALE GENOMIC DNA]</scope>
    <source>
        <strain evidence="2">CGMCC 1.3240</strain>
    </source>
</reference>
<name>A0ABW0W9N3_9BACL</name>
<comment type="caution">
    <text evidence="1">The sequence shown here is derived from an EMBL/GenBank/DDBJ whole genome shotgun (WGS) entry which is preliminary data.</text>
</comment>
<dbReference type="EMBL" id="JBHSOW010000125">
    <property type="protein sequence ID" value="MFC5653411.1"/>
    <property type="molecule type" value="Genomic_DNA"/>
</dbReference>
<gene>
    <name evidence="1" type="ORF">ACFPYJ_30700</name>
</gene>
<accession>A0ABW0W9N3</accession>
<organism evidence="1 2">
    <name type="scientific">Paenibacillus solisilvae</name>
    <dbReference type="NCBI Taxonomy" id="2486751"/>
    <lineage>
        <taxon>Bacteria</taxon>
        <taxon>Bacillati</taxon>
        <taxon>Bacillota</taxon>
        <taxon>Bacilli</taxon>
        <taxon>Bacillales</taxon>
        <taxon>Paenibacillaceae</taxon>
        <taxon>Paenibacillus</taxon>
    </lineage>
</organism>
<dbReference type="Proteomes" id="UP001596047">
    <property type="component" value="Unassembled WGS sequence"/>
</dbReference>
<protein>
    <submittedName>
        <fullName evidence="1">Uncharacterized protein</fullName>
    </submittedName>
</protein>
<keyword evidence="2" id="KW-1185">Reference proteome</keyword>
<evidence type="ECO:0000313" key="2">
    <source>
        <dbReference type="Proteomes" id="UP001596047"/>
    </source>
</evidence>
<sequence>MVHDEQRAKDLFTAYLGSSLEMHRQGRHEEYKAFQIPIETEIEWFNELIDRYSKELSIMDWNAVSRLEAIAKNHLEPRIIENVTLFAGRHVMSADSAVKLMYAEHLIRLTKVFKKVISKELLYNAYRTAVQILEDIISKPLIIDPGHELQQFKLKDKKSLNNRARMSVEEIKEELNL</sequence>
<evidence type="ECO:0000313" key="1">
    <source>
        <dbReference type="EMBL" id="MFC5653411.1"/>
    </source>
</evidence>
<proteinExistence type="predicted"/>